<dbReference type="EMBL" id="CP015163">
    <property type="protein sequence ID" value="AXB44560.1"/>
    <property type="molecule type" value="Genomic_DNA"/>
</dbReference>
<name>A0A344L936_9PSEU</name>
<dbReference type="PANTHER" id="PTHR43798">
    <property type="entry name" value="MONOACYLGLYCEROL LIPASE"/>
    <property type="match status" value="1"/>
</dbReference>
<accession>A0A344L936</accession>
<dbReference type="Gene3D" id="3.40.50.1820">
    <property type="entry name" value="alpha/beta hydrolase"/>
    <property type="match status" value="1"/>
</dbReference>
<dbReference type="OrthoDB" id="5513277at2"/>
<dbReference type="PANTHER" id="PTHR43798:SF33">
    <property type="entry name" value="HYDROLASE, PUTATIVE (AFU_ORTHOLOGUE AFUA_2G14860)-RELATED"/>
    <property type="match status" value="1"/>
</dbReference>
<protein>
    <recommendedName>
        <fullName evidence="1">AB hydrolase-1 domain-containing protein</fullName>
    </recommendedName>
</protein>
<dbReference type="InterPro" id="IPR000073">
    <property type="entry name" value="AB_hydrolase_1"/>
</dbReference>
<proteinExistence type="predicted"/>
<reference evidence="2 3" key="1">
    <citation type="submission" date="2016-04" db="EMBL/GenBank/DDBJ databases">
        <title>Complete genome sequence and analysis of deep-sea sediment isolate, Amycolatopsis sp. WP1.</title>
        <authorList>
            <person name="Wang H."/>
            <person name="Chen S."/>
            <person name="Wu Q."/>
        </authorList>
    </citation>
    <scope>NUCLEOTIDE SEQUENCE [LARGE SCALE GENOMIC DNA]</scope>
    <source>
        <strain evidence="2 3">WP1</strain>
    </source>
</reference>
<evidence type="ECO:0000259" key="1">
    <source>
        <dbReference type="Pfam" id="PF12697"/>
    </source>
</evidence>
<dbReference type="GO" id="GO:0003824">
    <property type="term" value="F:catalytic activity"/>
    <property type="evidence" value="ECO:0007669"/>
    <property type="project" value="UniProtKB-ARBA"/>
</dbReference>
<keyword evidence="3" id="KW-1185">Reference proteome</keyword>
<evidence type="ECO:0000313" key="3">
    <source>
        <dbReference type="Proteomes" id="UP000250434"/>
    </source>
</evidence>
<evidence type="ECO:0000313" key="2">
    <source>
        <dbReference type="EMBL" id="AXB44560.1"/>
    </source>
</evidence>
<dbReference type="AlphaFoldDB" id="A0A344L936"/>
<dbReference type="KEGG" id="aab:A4R43_20320"/>
<dbReference type="SUPFAM" id="SSF53474">
    <property type="entry name" value="alpha/beta-Hydrolases"/>
    <property type="match status" value="1"/>
</dbReference>
<dbReference type="InterPro" id="IPR050266">
    <property type="entry name" value="AB_hydrolase_sf"/>
</dbReference>
<sequence>MISGFPDERSRQRYLAVYDSLLDWPQPAEELTIETTYGSTNVRRSGSRTGVPLVLLHGVTATSLSFQAHAAALGERHPVYAVDSLGEPGRSVQTAPLPDAESIADWLDQVLAALGCERVHLAGVSRGGWLALNQAIRRPRRLSGVTAVDPGGLADIGFKQHLWLLTGFGLMLMPAAVRRRFAKTSFSAFLDDTIRRITLAQLPHRTRAFMFDTLTDEQWRSLDVPVDLVLGGRSVLYDAERQARRIAPLSSKVRVEVVPGVAHGIELMDLVTDRAPRSASGAPEAG</sequence>
<dbReference type="RefSeq" id="WP_113693815.1">
    <property type="nucleotide sequence ID" value="NZ_CP015163.1"/>
</dbReference>
<dbReference type="InterPro" id="IPR029058">
    <property type="entry name" value="AB_hydrolase_fold"/>
</dbReference>
<feature type="domain" description="AB hydrolase-1" evidence="1">
    <location>
        <begin position="53"/>
        <end position="264"/>
    </location>
</feature>
<dbReference type="GO" id="GO:0016020">
    <property type="term" value="C:membrane"/>
    <property type="evidence" value="ECO:0007669"/>
    <property type="project" value="TreeGrafter"/>
</dbReference>
<gene>
    <name evidence="2" type="ORF">A4R43_20320</name>
</gene>
<organism evidence="2 3">
    <name type="scientific">Amycolatopsis albispora</name>
    <dbReference type="NCBI Taxonomy" id="1804986"/>
    <lineage>
        <taxon>Bacteria</taxon>
        <taxon>Bacillati</taxon>
        <taxon>Actinomycetota</taxon>
        <taxon>Actinomycetes</taxon>
        <taxon>Pseudonocardiales</taxon>
        <taxon>Pseudonocardiaceae</taxon>
        <taxon>Amycolatopsis</taxon>
    </lineage>
</organism>
<dbReference type="Proteomes" id="UP000250434">
    <property type="component" value="Chromosome"/>
</dbReference>
<dbReference type="Pfam" id="PF12697">
    <property type="entry name" value="Abhydrolase_6"/>
    <property type="match status" value="1"/>
</dbReference>